<feature type="compositionally biased region" description="Acidic residues" evidence="1">
    <location>
        <begin position="47"/>
        <end position="66"/>
    </location>
</feature>
<dbReference type="Proteomes" id="UP000023152">
    <property type="component" value="Unassembled WGS sequence"/>
</dbReference>
<protein>
    <submittedName>
        <fullName evidence="2">Uncharacterized protein</fullName>
    </submittedName>
</protein>
<reference evidence="2 3" key="1">
    <citation type="journal article" date="2013" name="Curr. Biol.">
        <title>The Genome of the Foraminiferan Reticulomyxa filosa.</title>
        <authorList>
            <person name="Glockner G."/>
            <person name="Hulsmann N."/>
            <person name="Schleicher M."/>
            <person name="Noegel A.A."/>
            <person name="Eichinger L."/>
            <person name="Gallinger C."/>
            <person name="Pawlowski J."/>
            <person name="Sierra R."/>
            <person name="Euteneuer U."/>
            <person name="Pillet L."/>
            <person name="Moustafa A."/>
            <person name="Platzer M."/>
            <person name="Groth M."/>
            <person name="Szafranski K."/>
            <person name="Schliwa M."/>
        </authorList>
    </citation>
    <scope>NUCLEOTIDE SEQUENCE [LARGE SCALE GENOMIC DNA]</scope>
</reference>
<feature type="region of interest" description="Disordered" evidence="1">
    <location>
        <begin position="325"/>
        <end position="374"/>
    </location>
</feature>
<comment type="caution">
    <text evidence="2">The sequence shown here is derived from an EMBL/GenBank/DDBJ whole genome shotgun (WGS) entry which is preliminary data.</text>
</comment>
<name>X6MDN2_RETFI</name>
<keyword evidence="3" id="KW-1185">Reference proteome</keyword>
<evidence type="ECO:0000313" key="2">
    <source>
        <dbReference type="EMBL" id="ETO11155.1"/>
    </source>
</evidence>
<proteinExistence type="predicted"/>
<feature type="compositionally biased region" description="Basic and acidic residues" evidence="1">
    <location>
        <begin position="67"/>
        <end position="79"/>
    </location>
</feature>
<feature type="compositionally biased region" description="Acidic residues" evidence="1">
    <location>
        <begin position="80"/>
        <end position="102"/>
    </location>
</feature>
<gene>
    <name evidence="2" type="ORF">RFI_26221</name>
</gene>
<dbReference type="EMBL" id="ASPP01022711">
    <property type="protein sequence ID" value="ETO11155.1"/>
    <property type="molecule type" value="Genomic_DNA"/>
</dbReference>
<sequence length="427" mass="49258">MEAENEEYDSVSDKEWSDEKHKKCAAGTDSKDNKEEGEREEVKQEEEKEGEEEKEKEEEEVEPEVEPESKPNTESKTEVEAEAEAEEEEEEMEEEEDEEEEENNGRNGVDHICLELCNGGTLHYCRQCYMDYKQKCLDSKSELESTSNVVQSCTTHLRNCETNENVTWHVSWQCCPDMDGVFAVGDDKDCLSNPLALPLSWEHVSARLTTQRHLSAKSAQQCVHAWKDMVQNHHVLPLLQCHRSTLFDAHDPNSATMQVVWDKALIADQNWKILLVYVYTYKHIIYWCHINDKDATANTKLEIKEGINESKEQVVTLSIGINDNDNNIDNDNDNDNNQTIKNTSQILESNDELTKPKTSNKKKRKRSKKKKKLTRLNTTVKPNWAFLHLPIVTWGWNAPPWTTITTIAKIFLRKLRSAVLAVQNSQY</sequence>
<feature type="compositionally biased region" description="Basic residues" evidence="1">
    <location>
        <begin position="358"/>
        <end position="374"/>
    </location>
</feature>
<feature type="compositionally biased region" description="Acidic residues" evidence="1">
    <location>
        <begin position="1"/>
        <end position="10"/>
    </location>
</feature>
<evidence type="ECO:0000256" key="1">
    <source>
        <dbReference type="SAM" id="MobiDB-lite"/>
    </source>
</evidence>
<feature type="compositionally biased region" description="Basic and acidic residues" evidence="1">
    <location>
        <begin position="11"/>
        <end position="21"/>
    </location>
</feature>
<organism evidence="2 3">
    <name type="scientific">Reticulomyxa filosa</name>
    <dbReference type="NCBI Taxonomy" id="46433"/>
    <lineage>
        <taxon>Eukaryota</taxon>
        <taxon>Sar</taxon>
        <taxon>Rhizaria</taxon>
        <taxon>Retaria</taxon>
        <taxon>Foraminifera</taxon>
        <taxon>Monothalamids</taxon>
        <taxon>Reticulomyxidae</taxon>
        <taxon>Reticulomyxa</taxon>
    </lineage>
</organism>
<feature type="region of interest" description="Disordered" evidence="1">
    <location>
        <begin position="1"/>
        <end position="106"/>
    </location>
</feature>
<feature type="compositionally biased region" description="Basic and acidic residues" evidence="1">
    <location>
        <begin position="29"/>
        <end position="46"/>
    </location>
</feature>
<dbReference type="AlphaFoldDB" id="X6MDN2"/>
<accession>X6MDN2</accession>
<evidence type="ECO:0000313" key="3">
    <source>
        <dbReference type="Proteomes" id="UP000023152"/>
    </source>
</evidence>
<feature type="compositionally biased region" description="Polar residues" evidence="1">
    <location>
        <begin position="338"/>
        <end position="348"/>
    </location>
</feature>